<proteinExistence type="predicted"/>
<dbReference type="GeneID" id="29081869"/>
<protein>
    <submittedName>
        <fullName evidence="1">Uncharacterized protein</fullName>
    </submittedName>
</protein>
<name>A0A140HLQ1_9CAUD</name>
<dbReference type="RefSeq" id="YP_009285402.1">
    <property type="nucleotide sequence ID" value="NC_031056.1"/>
</dbReference>
<evidence type="ECO:0000313" key="1">
    <source>
        <dbReference type="EMBL" id="AMO25913.1"/>
    </source>
</evidence>
<evidence type="ECO:0000313" key="2">
    <source>
        <dbReference type="Proteomes" id="UP000201785"/>
    </source>
</evidence>
<dbReference type="EMBL" id="KU577463">
    <property type="protein sequence ID" value="AMO25913.1"/>
    <property type="molecule type" value="Genomic_DNA"/>
</dbReference>
<dbReference type="Proteomes" id="UP000201785">
    <property type="component" value="Segment"/>
</dbReference>
<sequence length="164" mass="18693">MVRLQTGDLTGFQDKNGKSILFGDTVELEGQEFEVVQNDFTDDIVIDGVTGQEELRIVAYMCEVNMFKRLVGQTTFPQVMEVTVSDKYKDADEVLKHIWELRNKFATKYGLHVMPNTVYLGENLVTVLNDNHPYTNSVVDVFAMKIVEVMETDHMSLGLTLQKH</sequence>
<gene>
    <name evidence="1" type="ORF">Blue_090</name>
</gene>
<dbReference type="OrthoDB" id="15734at10239"/>
<keyword evidence="2" id="KW-1185">Reference proteome</keyword>
<dbReference type="KEGG" id="vg:29081869"/>
<accession>A0A140HLQ1</accession>
<organism evidence="1 2">
    <name type="scientific">Bacillus phage Deep Blue</name>
    <dbReference type="NCBI Taxonomy" id="1792245"/>
    <lineage>
        <taxon>Viruses</taxon>
        <taxon>Duplodnaviria</taxon>
        <taxon>Heunggongvirae</taxon>
        <taxon>Uroviricota</taxon>
        <taxon>Caudoviricetes</taxon>
        <taxon>Herelleviridae</taxon>
        <taxon>Bastillevirinae</taxon>
        <taxon>Caeruleovirus</taxon>
        <taxon>Caeruleovirus deepblue</taxon>
    </lineage>
</organism>
<reference evidence="1 2" key="1">
    <citation type="journal article" date="2016" name="Genome Announc.">
        <title>Complete Genome Sequence of Bacteriophage Deep-Blue Infecting Emetic Bacillus cereus.</title>
        <authorList>
            <person name="Hock L."/>
            <person name="Gillis A."/>
            <person name="Mahillon J."/>
        </authorList>
    </citation>
    <scope>NUCLEOTIDE SEQUENCE [LARGE SCALE GENOMIC DNA]</scope>
</reference>